<proteinExistence type="predicted"/>
<accession>A0A9D7STE8</accession>
<feature type="domain" description="Secretion system C-terminal sorting" evidence="1">
    <location>
        <begin position="42"/>
        <end position="114"/>
    </location>
</feature>
<gene>
    <name evidence="2" type="ORF">IPP15_10170</name>
</gene>
<dbReference type="NCBIfam" id="TIGR04183">
    <property type="entry name" value="Por_Secre_tail"/>
    <property type="match status" value="1"/>
</dbReference>
<dbReference type="Pfam" id="PF18962">
    <property type="entry name" value="Por_Secre_tail"/>
    <property type="match status" value="1"/>
</dbReference>
<name>A0A9D7STE8_9BACT</name>
<evidence type="ECO:0000313" key="3">
    <source>
        <dbReference type="Proteomes" id="UP000808337"/>
    </source>
</evidence>
<dbReference type="InterPro" id="IPR026444">
    <property type="entry name" value="Secre_tail"/>
</dbReference>
<dbReference type="AlphaFoldDB" id="A0A9D7STE8"/>
<evidence type="ECO:0000313" key="2">
    <source>
        <dbReference type="EMBL" id="MBK9982772.1"/>
    </source>
</evidence>
<reference evidence="2 3" key="1">
    <citation type="submission" date="2020-10" db="EMBL/GenBank/DDBJ databases">
        <title>Connecting structure to function with the recovery of over 1000 high-quality activated sludge metagenome-assembled genomes encoding full-length rRNA genes using long-read sequencing.</title>
        <authorList>
            <person name="Singleton C.M."/>
            <person name="Petriglieri F."/>
            <person name="Kristensen J.M."/>
            <person name="Kirkegaard R.H."/>
            <person name="Michaelsen T.Y."/>
            <person name="Andersen M.H."/>
            <person name="Karst S.M."/>
            <person name="Dueholm M.S."/>
            <person name="Nielsen P.H."/>
            <person name="Albertsen M."/>
        </authorList>
    </citation>
    <scope>NUCLEOTIDE SEQUENCE [LARGE SCALE GENOMIC DNA]</scope>
    <source>
        <strain evidence="2">Ribe_18-Q3-R11-54_MAXAC.273</strain>
    </source>
</reference>
<evidence type="ECO:0000259" key="1">
    <source>
        <dbReference type="Pfam" id="PF18962"/>
    </source>
</evidence>
<dbReference type="Proteomes" id="UP000808337">
    <property type="component" value="Unassembled WGS sequence"/>
</dbReference>
<comment type="caution">
    <text evidence="2">The sequence shown here is derived from an EMBL/GenBank/DDBJ whole genome shotgun (WGS) entry which is preliminary data.</text>
</comment>
<dbReference type="EMBL" id="JADKGY010000007">
    <property type="protein sequence ID" value="MBK9982772.1"/>
    <property type="molecule type" value="Genomic_DNA"/>
</dbReference>
<protein>
    <submittedName>
        <fullName evidence="2">T9SS type A sorting domain-containing protein</fullName>
    </submittedName>
</protein>
<sequence>MNLPMIMLAIPFLGPRSIGAFQGGIATGIENEIVDINEKIHLWPNPTNGEVHVEFSEQINTPLQIRLIDAMGRVSMKMKLPAGSISFLLDMSAMISGSYILYISGENISLTKNILTQ</sequence>
<organism evidence="2 3">
    <name type="scientific">Candidatus Opimibacter skivensis</name>
    <dbReference type="NCBI Taxonomy" id="2982028"/>
    <lineage>
        <taxon>Bacteria</taxon>
        <taxon>Pseudomonadati</taxon>
        <taxon>Bacteroidota</taxon>
        <taxon>Saprospiria</taxon>
        <taxon>Saprospirales</taxon>
        <taxon>Saprospiraceae</taxon>
        <taxon>Candidatus Opimibacter</taxon>
    </lineage>
</organism>